<keyword evidence="7 8" id="KW-0472">Membrane</keyword>
<dbReference type="PANTHER" id="PTHR11629:SF63">
    <property type="entry name" value="V-TYPE PROTON ATPASE SUBUNIT A"/>
    <property type="match status" value="1"/>
</dbReference>
<keyword evidence="6" id="KW-0406">Ion transport</keyword>
<feature type="transmembrane region" description="Helical" evidence="8">
    <location>
        <begin position="106"/>
        <end position="127"/>
    </location>
</feature>
<keyword evidence="4 8" id="KW-0812">Transmembrane</keyword>
<reference evidence="9" key="1">
    <citation type="submission" date="2019-08" db="EMBL/GenBank/DDBJ databases">
        <authorList>
            <person name="Kucharzyk K."/>
            <person name="Murdoch R.W."/>
            <person name="Higgins S."/>
            <person name="Loffler F."/>
        </authorList>
    </citation>
    <scope>NUCLEOTIDE SEQUENCE</scope>
</reference>
<evidence type="ECO:0000256" key="7">
    <source>
        <dbReference type="ARBA" id="ARBA00023136"/>
    </source>
</evidence>
<name>A0A645GU03_9ZZZZ</name>
<dbReference type="AlphaFoldDB" id="A0A645GU03"/>
<evidence type="ECO:0008006" key="10">
    <source>
        <dbReference type="Google" id="ProtNLM"/>
    </source>
</evidence>
<dbReference type="GO" id="GO:0046961">
    <property type="term" value="F:proton-transporting ATPase activity, rotational mechanism"/>
    <property type="evidence" value="ECO:0007669"/>
    <property type="project" value="InterPro"/>
</dbReference>
<gene>
    <name evidence="9" type="ORF">SDC9_177179</name>
</gene>
<feature type="transmembrane region" description="Helical" evidence="8">
    <location>
        <begin position="43"/>
        <end position="63"/>
    </location>
</feature>
<evidence type="ECO:0000256" key="8">
    <source>
        <dbReference type="SAM" id="Phobius"/>
    </source>
</evidence>
<evidence type="ECO:0000256" key="3">
    <source>
        <dbReference type="ARBA" id="ARBA00022448"/>
    </source>
</evidence>
<dbReference type="GO" id="GO:0016471">
    <property type="term" value="C:vacuolar proton-transporting V-type ATPase complex"/>
    <property type="evidence" value="ECO:0007669"/>
    <property type="project" value="TreeGrafter"/>
</dbReference>
<dbReference type="GO" id="GO:0051117">
    <property type="term" value="F:ATPase binding"/>
    <property type="evidence" value="ECO:0007669"/>
    <property type="project" value="TreeGrafter"/>
</dbReference>
<dbReference type="Pfam" id="PF01496">
    <property type="entry name" value="V_ATPase_I"/>
    <property type="match status" value="1"/>
</dbReference>
<evidence type="ECO:0000256" key="1">
    <source>
        <dbReference type="ARBA" id="ARBA00004141"/>
    </source>
</evidence>
<keyword evidence="3" id="KW-0813">Transport</keyword>
<dbReference type="GO" id="GO:0007035">
    <property type="term" value="P:vacuolar acidification"/>
    <property type="evidence" value="ECO:0007669"/>
    <property type="project" value="TreeGrafter"/>
</dbReference>
<protein>
    <recommendedName>
        <fullName evidence="10">V-type ATP synthase subunit I</fullName>
    </recommendedName>
</protein>
<sequence>MISKARRGYKGEFFFSPNGLAGFVFYAAIVGGAAALLMLNRNLFTPIFIIIGLVIPFLMMYFAEPLTHLVKTHKLHLEDGVGGTLVNGFFEMFDVLLTFASNTMSFLRIGGFVLAHAGMMSVVMTLAEMVGAGAAPVVVIIGNIFVMGMEGLIVGIQALRLEFYEMFSRFFDADGTPFAPLKLRTPRSTGSKE</sequence>
<evidence type="ECO:0000256" key="5">
    <source>
        <dbReference type="ARBA" id="ARBA00022989"/>
    </source>
</evidence>
<dbReference type="PANTHER" id="PTHR11629">
    <property type="entry name" value="VACUOLAR PROTON ATPASES"/>
    <property type="match status" value="1"/>
</dbReference>
<feature type="transmembrane region" description="Helical" evidence="8">
    <location>
        <begin position="133"/>
        <end position="159"/>
    </location>
</feature>
<accession>A0A645GU03</accession>
<evidence type="ECO:0000256" key="6">
    <source>
        <dbReference type="ARBA" id="ARBA00023065"/>
    </source>
</evidence>
<dbReference type="GO" id="GO:0033179">
    <property type="term" value="C:proton-transporting V-type ATPase, V0 domain"/>
    <property type="evidence" value="ECO:0007669"/>
    <property type="project" value="InterPro"/>
</dbReference>
<comment type="subcellular location">
    <subcellularLocation>
        <location evidence="1">Membrane</location>
        <topology evidence="1">Multi-pass membrane protein</topology>
    </subcellularLocation>
</comment>
<dbReference type="InterPro" id="IPR002490">
    <property type="entry name" value="V-ATPase_116kDa_su"/>
</dbReference>
<proteinExistence type="inferred from homology"/>
<organism evidence="9">
    <name type="scientific">bioreactor metagenome</name>
    <dbReference type="NCBI Taxonomy" id="1076179"/>
    <lineage>
        <taxon>unclassified sequences</taxon>
        <taxon>metagenomes</taxon>
        <taxon>ecological metagenomes</taxon>
    </lineage>
</organism>
<dbReference type="EMBL" id="VSSQ01080552">
    <property type="protein sequence ID" value="MPN29726.1"/>
    <property type="molecule type" value="Genomic_DNA"/>
</dbReference>
<evidence type="ECO:0000256" key="4">
    <source>
        <dbReference type="ARBA" id="ARBA00022692"/>
    </source>
</evidence>
<keyword evidence="5 8" id="KW-1133">Transmembrane helix</keyword>
<comment type="caution">
    <text evidence="9">The sequence shown here is derived from an EMBL/GenBank/DDBJ whole genome shotgun (WGS) entry which is preliminary data.</text>
</comment>
<evidence type="ECO:0000256" key="2">
    <source>
        <dbReference type="ARBA" id="ARBA00009904"/>
    </source>
</evidence>
<feature type="transmembrane region" description="Helical" evidence="8">
    <location>
        <begin position="20"/>
        <end position="37"/>
    </location>
</feature>
<comment type="similarity">
    <text evidence="2">Belongs to the V-ATPase 116 kDa subunit family.</text>
</comment>
<evidence type="ECO:0000313" key="9">
    <source>
        <dbReference type="EMBL" id="MPN29726.1"/>
    </source>
</evidence>